<proteinExistence type="predicted"/>
<evidence type="ECO:0000256" key="7">
    <source>
        <dbReference type="SAM" id="MobiDB-lite"/>
    </source>
</evidence>
<feature type="compositionally biased region" description="Basic and acidic residues" evidence="7">
    <location>
        <begin position="247"/>
        <end position="256"/>
    </location>
</feature>
<dbReference type="InterPro" id="IPR043358">
    <property type="entry name" value="GNL1-like"/>
</dbReference>
<feature type="region of interest" description="Disordered" evidence="7">
    <location>
        <begin position="242"/>
        <end position="354"/>
    </location>
</feature>
<dbReference type="GO" id="GO:0005829">
    <property type="term" value="C:cytosol"/>
    <property type="evidence" value="ECO:0007669"/>
    <property type="project" value="TreeGrafter"/>
</dbReference>
<protein>
    <recommendedName>
        <fullName evidence="6">Large subunit GTPase 1 homolog</fullName>
    </recommendedName>
</protein>
<dbReference type="STRING" id="32264.T1KHW4"/>
<gene>
    <name evidence="9" type="primary">107364236</name>
</gene>
<keyword evidence="2" id="KW-0963">Cytoplasm</keyword>
<keyword evidence="10" id="KW-1185">Reference proteome</keyword>
<accession>T1KHW4</accession>
<organism evidence="9 10">
    <name type="scientific">Tetranychus urticae</name>
    <name type="common">Two-spotted spider mite</name>
    <dbReference type="NCBI Taxonomy" id="32264"/>
    <lineage>
        <taxon>Eukaryota</taxon>
        <taxon>Metazoa</taxon>
        <taxon>Ecdysozoa</taxon>
        <taxon>Arthropoda</taxon>
        <taxon>Chelicerata</taxon>
        <taxon>Arachnida</taxon>
        <taxon>Acari</taxon>
        <taxon>Acariformes</taxon>
        <taxon>Trombidiformes</taxon>
        <taxon>Prostigmata</taxon>
        <taxon>Eleutherengona</taxon>
        <taxon>Raphignathae</taxon>
        <taxon>Tetranychoidea</taxon>
        <taxon>Tetranychidae</taxon>
        <taxon>Tetranychus</taxon>
    </lineage>
</organism>
<dbReference type="GO" id="GO:0005525">
    <property type="term" value="F:GTP binding"/>
    <property type="evidence" value="ECO:0007669"/>
    <property type="project" value="UniProtKB-KW"/>
</dbReference>
<dbReference type="Proteomes" id="UP000015104">
    <property type="component" value="Unassembled WGS sequence"/>
</dbReference>
<feature type="region of interest" description="Disordered" evidence="7">
    <location>
        <begin position="1"/>
        <end position="37"/>
    </location>
</feature>
<dbReference type="InterPro" id="IPR030378">
    <property type="entry name" value="G_CP_dom"/>
</dbReference>
<evidence type="ECO:0000256" key="4">
    <source>
        <dbReference type="ARBA" id="ARBA00022801"/>
    </source>
</evidence>
<feature type="compositionally biased region" description="Basic residues" evidence="7">
    <location>
        <begin position="628"/>
        <end position="637"/>
    </location>
</feature>
<dbReference type="Pfam" id="PF01926">
    <property type="entry name" value="MMR_HSR1"/>
    <property type="match status" value="1"/>
</dbReference>
<name>T1KHW4_TETUR</name>
<dbReference type="GO" id="GO:0000054">
    <property type="term" value="P:ribosomal subunit export from nucleus"/>
    <property type="evidence" value="ECO:0007669"/>
    <property type="project" value="TreeGrafter"/>
</dbReference>
<reference evidence="10" key="1">
    <citation type="submission" date="2011-08" db="EMBL/GenBank/DDBJ databases">
        <authorList>
            <person name="Rombauts S."/>
        </authorList>
    </citation>
    <scope>NUCLEOTIDE SEQUENCE</scope>
    <source>
        <strain evidence="10">London</strain>
    </source>
</reference>
<feature type="compositionally biased region" description="Acidic residues" evidence="7">
    <location>
        <begin position="266"/>
        <end position="278"/>
    </location>
</feature>
<feature type="domain" description="CP-type G" evidence="8">
    <location>
        <begin position="161"/>
        <end position="440"/>
    </location>
</feature>
<evidence type="ECO:0000256" key="1">
    <source>
        <dbReference type="ARBA" id="ARBA00004496"/>
    </source>
</evidence>
<sequence length="650" mass="74097">MPGKKHFQKSGLGKSLVNTTNKPSMNNRSSRHTAVLNDGSDYGKLNLRSVTQESSLDEFITIAQMAGDAFTKDRENVTIITKTTRQGVLSDEEKQALIKEQEENSDIIAIPRRPPWDPDMSIEDLTRAENDSFLNWRRKLAEFQEKSKLTLTPFEKNVEFWRQLWRVVERSDVIVQVLDARNPLLFLSKDLQKYVKEVDQNKMNLIILNKADLLTDTQRATWADYFERQGIRAVFFSALQETTQENSEEKESDESKSNSGISESDNTSEDESEDDRQEDENSRSREKESTETSDELNQVGVKESQKDPESSETIRDKEKLTCDGNNEEIPISNNEEGQEKEGIEKEEQDNADTPGKILGREELVDFLKTVYPDDRPKVKDQYVTIGLVGYPNVGKSSTINALIQCKKVSISATPGKTKHFQTLFLDDDLCLCDCPGLVFPNFVSNKAEMILNGILPIDQMNDHVPPINLLISLVPTYVFEVQYSITLPLETHNDVQLTAEQLLNAYGYMRGFMTQRGLPDNPRSARYILKDFVNGKLVYCVAPPGVEQSDFHKFTDHHRPRPRHITRKQEILLNFNSYNVKSFDNNYFTAIASKAYAKGPINVVNAARVSGPNSSKNDVTMPEVSKPWRQHSKRNTKQKLRKQFAHLDVK</sequence>
<dbReference type="OrthoDB" id="61815at2759"/>
<dbReference type="PANTHER" id="PTHR45709:SF2">
    <property type="entry name" value="LARGE SUBUNIT GTPASE 1 HOMOLOG"/>
    <property type="match status" value="1"/>
</dbReference>
<dbReference type="OMA" id="VNKADMM"/>
<dbReference type="EMBL" id="CAEY01000080">
    <property type="status" value="NOT_ANNOTATED_CDS"/>
    <property type="molecule type" value="Genomic_DNA"/>
</dbReference>
<dbReference type="PROSITE" id="PS51721">
    <property type="entry name" value="G_CP"/>
    <property type="match status" value="1"/>
</dbReference>
<feature type="compositionally biased region" description="Polar residues" evidence="7">
    <location>
        <begin position="16"/>
        <end position="28"/>
    </location>
</feature>
<evidence type="ECO:0000256" key="6">
    <source>
        <dbReference type="ARBA" id="ARBA00040145"/>
    </source>
</evidence>
<evidence type="ECO:0000313" key="9">
    <source>
        <dbReference type="EnsemblMetazoa" id="tetur11g05840.1"/>
    </source>
</evidence>
<dbReference type="GO" id="GO:0003924">
    <property type="term" value="F:GTPase activity"/>
    <property type="evidence" value="ECO:0007669"/>
    <property type="project" value="InterPro"/>
</dbReference>
<dbReference type="HOGENOM" id="CLU_763610_0_0_1"/>
<evidence type="ECO:0000259" key="8">
    <source>
        <dbReference type="PROSITE" id="PS51721"/>
    </source>
</evidence>
<feature type="compositionally biased region" description="Basic and acidic residues" evidence="7">
    <location>
        <begin position="279"/>
        <end position="290"/>
    </location>
</feature>
<dbReference type="InterPro" id="IPR027417">
    <property type="entry name" value="P-loop_NTPase"/>
</dbReference>
<dbReference type="PANTHER" id="PTHR45709">
    <property type="entry name" value="LARGE SUBUNIT GTPASE 1 HOMOLOG-RELATED"/>
    <property type="match status" value="1"/>
</dbReference>
<dbReference type="AlphaFoldDB" id="T1KHW4"/>
<evidence type="ECO:0000256" key="2">
    <source>
        <dbReference type="ARBA" id="ARBA00022490"/>
    </source>
</evidence>
<feature type="compositionally biased region" description="Basic and acidic residues" evidence="7">
    <location>
        <begin position="303"/>
        <end position="321"/>
    </location>
</feature>
<evidence type="ECO:0000256" key="3">
    <source>
        <dbReference type="ARBA" id="ARBA00022741"/>
    </source>
</evidence>
<keyword evidence="4" id="KW-0378">Hydrolase</keyword>
<comment type="subcellular location">
    <subcellularLocation>
        <location evidence="1">Cytoplasm</location>
    </subcellularLocation>
</comment>
<keyword evidence="3" id="KW-0547">Nucleotide-binding</keyword>
<dbReference type="CDD" id="cd01857">
    <property type="entry name" value="HSR1_MMR1"/>
    <property type="match status" value="1"/>
</dbReference>
<feature type="region of interest" description="Disordered" evidence="7">
    <location>
        <begin position="612"/>
        <end position="637"/>
    </location>
</feature>
<keyword evidence="5" id="KW-0342">GTP-binding</keyword>
<dbReference type="InterPro" id="IPR006073">
    <property type="entry name" value="GTP-bd"/>
</dbReference>
<dbReference type="SUPFAM" id="SSF52540">
    <property type="entry name" value="P-loop containing nucleoside triphosphate hydrolases"/>
    <property type="match status" value="1"/>
</dbReference>
<dbReference type="eggNOG" id="KOG1424">
    <property type="taxonomic scope" value="Eukaryota"/>
</dbReference>
<dbReference type="KEGG" id="tut:107364236"/>
<dbReference type="Gene3D" id="3.40.50.300">
    <property type="entry name" value="P-loop containing nucleotide triphosphate hydrolases"/>
    <property type="match status" value="1"/>
</dbReference>
<evidence type="ECO:0000313" key="10">
    <source>
        <dbReference type="Proteomes" id="UP000015104"/>
    </source>
</evidence>
<evidence type="ECO:0000256" key="5">
    <source>
        <dbReference type="ARBA" id="ARBA00023134"/>
    </source>
</evidence>
<dbReference type="EnsemblMetazoa" id="tetur11g05840.1">
    <property type="protein sequence ID" value="tetur11g05840.1"/>
    <property type="gene ID" value="tetur11g05840"/>
</dbReference>
<reference evidence="9" key="2">
    <citation type="submission" date="2015-06" db="UniProtKB">
        <authorList>
            <consortium name="EnsemblMetazoa"/>
        </authorList>
    </citation>
    <scope>IDENTIFICATION</scope>
</reference>